<accession>A0A2V5JZX6</accession>
<dbReference type="Proteomes" id="UP000247476">
    <property type="component" value="Unassembled WGS sequence"/>
</dbReference>
<keyword evidence="2" id="KW-0812">Transmembrane</keyword>
<evidence type="ECO:0000313" key="3">
    <source>
        <dbReference type="EMBL" id="PYI52408.1"/>
    </source>
</evidence>
<reference evidence="3 4" key="1">
    <citation type="submission" date="2018-05" db="EMBL/GenBank/DDBJ databases">
        <title>Paenibacillus flagellatus sp. nov., isolated from selenium mineral soil.</title>
        <authorList>
            <person name="Dai X."/>
        </authorList>
    </citation>
    <scope>NUCLEOTIDE SEQUENCE [LARGE SCALE GENOMIC DNA]</scope>
    <source>
        <strain evidence="3 4">DXL2</strain>
    </source>
</reference>
<keyword evidence="4" id="KW-1185">Reference proteome</keyword>
<keyword evidence="2" id="KW-1133">Transmembrane helix</keyword>
<protein>
    <recommendedName>
        <fullName evidence="5">Spore coat protein</fullName>
    </recommendedName>
</protein>
<keyword evidence="2" id="KW-0472">Membrane</keyword>
<feature type="region of interest" description="Disordered" evidence="1">
    <location>
        <begin position="69"/>
        <end position="92"/>
    </location>
</feature>
<evidence type="ECO:0008006" key="5">
    <source>
        <dbReference type="Google" id="ProtNLM"/>
    </source>
</evidence>
<dbReference type="OrthoDB" id="2662662at2"/>
<proteinExistence type="predicted"/>
<organism evidence="3 4">
    <name type="scientific">Paenibacillus flagellatus</name>
    <dbReference type="NCBI Taxonomy" id="2211139"/>
    <lineage>
        <taxon>Bacteria</taxon>
        <taxon>Bacillati</taxon>
        <taxon>Bacillota</taxon>
        <taxon>Bacilli</taxon>
        <taxon>Bacillales</taxon>
        <taxon>Paenibacillaceae</taxon>
        <taxon>Paenibacillus</taxon>
    </lineage>
</organism>
<gene>
    <name evidence="3" type="ORF">DLM86_19680</name>
</gene>
<dbReference type="EMBL" id="QJVJ01000009">
    <property type="protein sequence ID" value="PYI52408.1"/>
    <property type="molecule type" value="Genomic_DNA"/>
</dbReference>
<evidence type="ECO:0000256" key="2">
    <source>
        <dbReference type="SAM" id="Phobius"/>
    </source>
</evidence>
<comment type="caution">
    <text evidence="3">The sequence shown here is derived from an EMBL/GenBank/DDBJ whole genome shotgun (WGS) entry which is preliminary data.</text>
</comment>
<feature type="transmembrane region" description="Helical" evidence="2">
    <location>
        <begin position="6"/>
        <end position="29"/>
    </location>
</feature>
<evidence type="ECO:0000256" key="1">
    <source>
        <dbReference type="SAM" id="MobiDB-lite"/>
    </source>
</evidence>
<dbReference type="AlphaFoldDB" id="A0A2V5JZX6"/>
<name>A0A2V5JZX6_9BACL</name>
<dbReference type="RefSeq" id="WP_110841777.1">
    <property type="nucleotide sequence ID" value="NZ_QJVJ01000009.1"/>
</dbReference>
<sequence>MKLLGWFGKVLVTAALAACISAVTTFYLVNFYVQELLKPFQAVLPENKIELSEFVVKLWTQSNILGQRATPQAGKESVPQPDTGKTVTTPPQDDAVAAWSQTGTGEAAKKEKVVMSEEQFLTKRDKLSEEDKSAVFSMLVSRLPQEQVQHLSTMIEDGITSSELEEMKKIVEQYVQPDEYAKLMDIVNKY</sequence>
<evidence type="ECO:0000313" key="4">
    <source>
        <dbReference type="Proteomes" id="UP000247476"/>
    </source>
</evidence>